<keyword evidence="1" id="KW-1133">Transmembrane helix</keyword>
<evidence type="ECO:0000313" key="3">
    <source>
        <dbReference type="Proteomes" id="UP001232163"/>
    </source>
</evidence>
<keyword evidence="1" id="KW-0812">Transmembrane</keyword>
<comment type="caution">
    <text evidence="2">The sequence shown here is derived from an EMBL/GenBank/DDBJ whole genome shotgun (WGS) entry which is preliminary data.</text>
</comment>
<feature type="transmembrane region" description="Helical" evidence="1">
    <location>
        <begin position="6"/>
        <end position="28"/>
    </location>
</feature>
<proteinExistence type="predicted"/>
<dbReference type="Proteomes" id="UP001232163">
    <property type="component" value="Unassembled WGS sequence"/>
</dbReference>
<gene>
    <name evidence="2" type="ORF">QO006_002549</name>
</gene>
<dbReference type="EMBL" id="JAURUR010000009">
    <property type="protein sequence ID" value="MDP9765101.1"/>
    <property type="molecule type" value="Genomic_DNA"/>
</dbReference>
<dbReference type="RefSeq" id="WP_307466629.1">
    <property type="nucleotide sequence ID" value="NZ_JAURUR010000009.1"/>
</dbReference>
<reference evidence="2 3" key="1">
    <citation type="submission" date="2023-07" db="EMBL/GenBank/DDBJ databases">
        <title>Genomic Encyclopedia of Type Strains, Phase IV (KMG-IV): sequencing the most valuable type-strain genomes for metagenomic binning, comparative biology and taxonomic classification.</title>
        <authorList>
            <person name="Goeker M."/>
        </authorList>
    </citation>
    <scope>NUCLEOTIDE SEQUENCE [LARGE SCALE GENOMIC DNA]</scope>
    <source>
        <strain evidence="2 3">NIO-1023</strain>
    </source>
</reference>
<name>A0ABT9MF66_9DEIO</name>
<keyword evidence="1" id="KW-0472">Membrane</keyword>
<feature type="transmembrane region" description="Helical" evidence="1">
    <location>
        <begin position="40"/>
        <end position="60"/>
    </location>
</feature>
<organism evidence="2 3">
    <name type="scientific">Deinococcus enclensis</name>
    <dbReference type="NCBI Taxonomy" id="1049582"/>
    <lineage>
        <taxon>Bacteria</taxon>
        <taxon>Thermotogati</taxon>
        <taxon>Deinococcota</taxon>
        <taxon>Deinococci</taxon>
        <taxon>Deinococcales</taxon>
        <taxon>Deinococcaceae</taxon>
        <taxon>Deinococcus</taxon>
    </lineage>
</organism>
<feature type="transmembrane region" description="Helical" evidence="1">
    <location>
        <begin position="80"/>
        <end position="106"/>
    </location>
</feature>
<keyword evidence="3" id="KW-1185">Reference proteome</keyword>
<sequence length="114" mass="12472">MLGLVAMGFAAVCALFGLFTLWAGILLLKLRPWRDRTATLRRSGFTLAWGGITAWLWSLLVSFEETGMGYRPAPENGLSGVWQAVGSWMLIAGVAMVLWAVALGYLRKKPLNDA</sequence>
<evidence type="ECO:0000313" key="2">
    <source>
        <dbReference type="EMBL" id="MDP9765101.1"/>
    </source>
</evidence>
<accession>A0ABT9MF66</accession>
<evidence type="ECO:0000256" key="1">
    <source>
        <dbReference type="SAM" id="Phobius"/>
    </source>
</evidence>
<protein>
    <submittedName>
        <fullName evidence="2">Uncharacterized protein</fullName>
    </submittedName>
</protein>